<dbReference type="STRING" id="301148.B4135_0774"/>
<evidence type="ECO:0000313" key="2">
    <source>
        <dbReference type="EMBL" id="KYD19875.1"/>
    </source>
</evidence>
<evidence type="ECO:0000313" key="3">
    <source>
        <dbReference type="Proteomes" id="UP000075683"/>
    </source>
</evidence>
<reference evidence="2 3" key="1">
    <citation type="submission" date="2016-01" db="EMBL/GenBank/DDBJ databases">
        <title>Draft Genome Sequences of Seven Thermophilic Sporeformers Isolated from Foods.</title>
        <authorList>
            <person name="Berendsen E.M."/>
            <person name="Wells-Bennik M.H."/>
            <person name="Krawcyk A.O."/>
            <person name="De Jong A."/>
            <person name="Holsappel S."/>
            <person name="Eijlander R.T."/>
            <person name="Kuipers O.P."/>
        </authorList>
    </citation>
    <scope>NUCLEOTIDE SEQUENCE [LARGE SCALE GENOMIC DNA]</scope>
    <source>
        <strain evidence="2 3">B4135</strain>
    </source>
</reference>
<evidence type="ECO:0000256" key="1">
    <source>
        <dbReference type="SAM" id="MobiDB-lite"/>
    </source>
</evidence>
<protein>
    <submittedName>
        <fullName evidence="2">Uncharacterized protein</fullName>
    </submittedName>
</protein>
<dbReference type="EMBL" id="LQYT01000037">
    <property type="protein sequence ID" value="KYD19875.1"/>
    <property type="molecule type" value="Genomic_DNA"/>
</dbReference>
<organism evidence="2 3">
    <name type="scientific">Caldibacillus debilis</name>
    <dbReference type="NCBI Taxonomy" id="301148"/>
    <lineage>
        <taxon>Bacteria</taxon>
        <taxon>Bacillati</taxon>
        <taxon>Bacillota</taxon>
        <taxon>Bacilli</taxon>
        <taxon>Bacillales</taxon>
        <taxon>Bacillaceae</taxon>
        <taxon>Caldibacillus</taxon>
    </lineage>
</organism>
<name>A0A150M638_9BACI</name>
<dbReference type="Proteomes" id="UP000075683">
    <property type="component" value="Unassembled WGS sequence"/>
</dbReference>
<feature type="region of interest" description="Disordered" evidence="1">
    <location>
        <begin position="1"/>
        <end position="32"/>
    </location>
</feature>
<proteinExistence type="predicted"/>
<dbReference type="AlphaFoldDB" id="A0A150M638"/>
<comment type="caution">
    <text evidence="2">The sequence shown here is derived from an EMBL/GenBank/DDBJ whole genome shotgun (WGS) entry which is preliminary data.</text>
</comment>
<feature type="compositionally biased region" description="Basic and acidic residues" evidence="1">
    <location>
        <begin position="1"/>
        <end position="14"/>
    </location>
</feature>
<sequence>MPGPRRPGERECRIRPGPRLGKGKRQGFRCQTSPDFRRDFSGAWHRGGKRAGICLWRVFLAAGRAGLFTMGIPPGSAGP</sequence>
<accession>A0A150M638</accession>
<gene>
    <name evidence="2" type="ORF">B4135_0774</name>
</gene>